<feature type="compositionally biased region" description="Polar residues" evidence="2">
    <location>
        <begin position="128"/>
        <end position="139"/>
    </location>
</feature>
<feature type="compositionally biased region" description="Basic and acidic residues" evidence="2">
    <location>
        <begin position="238"/>
        <end position="254"/>
    </location>
</feature>
<keyword evidence="1" id="KW-0175">Coiled coil</keyword>
<evidence type="ECO:0000313" key="5">
    <source>
        <dbReference type="Proteomes" id="UP000238479"/>
    </source>
</evidence>
<evidence type="ECO:0000256" key="3">
    <source>
        <dbReference type="SAM" id="Phobius"/>
    </source>
</evidence>
<evidence type="ECO:0000256" key="1">
    <source>
        <dbReference type="SAM" id="Coils"/>
    </source>
</evidence>
<dbReference type="AlphaFoldDB" id="A0A2P6QL82"/>
<keyword evidence="5" id="KW-1185">Reference proteome</keyword>
<keyword evidence="3" id="KW-0812">Transmembrane</keyword>
<feature type="coiled-coil region" evidence="1">
    <location>
        <begin position="424"/>
        <end position="493"/>
    </location>
</feature>
<feature type="compositionally biased region" description="Polar residues" evidence="2">
    <location>
        <begin position="384"/>
        <end position="397"/>
    </location>
</feature>
<dbReference type="EMBL" id="PDCK01000043">
    <property type="protein sequence ID" value="PRQ34938.1"/>
    <property type="molecule type" value="Genomic_DNA"/>
</dbReference>
<dbReference type="InterPro" id="IPR044696">
    <property type="entry name" value="WIP1/2/3"/>
</dbReference>
<proteinExistence type="predicted"/>
<feature type="compositionally biased region" description="Polar residues" evidence="2">
    <location>
        <begin position="207"/>
        <end position="223"/>
    </location>
</feature>
<sequence length="604" mass="65617">MDLGSEYVDDNHVNPEPVSHGVDDADDGDSVEVRNNGSSANGIGNGPGTRAPAVDLTLSAGKSPGGGGGSNPASKGQGLRRWKRIPRLLGNDGGGNSVDDSSRKRGMSGSEIPVKARNAPVEVDHNNSEGSVGSVNMVRNSGGADGFGFGFGGASPDSRFGVGPVFAARADSDNSEDRSSKSSTAASAPKGRYDVPVPVNQPRNRVKNASTKSWSNSAQSSQPGRGRSESSKKHRGDRVKIEKENSHSSMESDSRSSNFVFMQNAPLSSNGKQSRRSMSQEGENSDEAHASEQQFSEEVQTGYRRENAVEVEDFSQDLDADLSWEGKLRKSKKHGSFADMDPLAESMFNFQTVQEALQKEVQKFGEIGKEPISRGDNSVKPIDPSSSDPEIIESNLSDQLGSEKIGRTFSNSLEAQILSLKQHVKLMEGELDETRARLQVKESRVAELEDILNISKSFKEESGSTVELQEEQYRELEAEVEILFRQKIEAEVEYIVIKTTTQKVKFATGDQIALIEEQEAVAGEQARILNKLGEAQIRASKLKERTEELGKYCGDVLGTEEVFTMQKKLCKVSSCFFVQLLLLALAIWFFLLQSSPPQGTVVPT</sequence>
<keyword evidence="3" id="KW-1133">Transmembrane helix</keyword>
<evidence type="ECO:0000313" key="4">
    <source>
        <dbReference type="EMBL" id="PRQ34938.1"/>
    </source>
</evidence>
<feature type="compositionally biased region" description="Basic and acidic residues" evidence="2">
    <location>
        <begin position="170"/>
        <end position="180"/>
    </location>
</feature>
<feature type="compositionally biased region" description="Gly residues" evidence="2">
    <location>
        <begin position="143"/>
        <end position="153"/>
    </location>
</feature>
<reference evidence="4 5" key="1">
    <citation type="journal article" date="2018" name="Nat. Genet.">
        <title>The Rosa genome provides new insights in the design of modern roses.</title>
        <authorList>
            <person name="Bendahmane M."/>
        </authorList>
    </citation>
    <scope>NUCLEOTIDE SEQUENCE [LARGE SCALE GENOMIC DNA]</scope>
    <source>
        <strain evidence="5">cv. Old Blush</strain>
    </source>
</reference>
<organism evidence="4 5">
    <name type="scientific">Rosa chinensis</name>
    <name type="common">China rose</name>
    <dbReference type="NCBI Taxonomy" id="74649"/>
    <lineage>
        <taxon>Eukaryota</taxon>
        <taxon>Viridiplantae</taxon>
        <taxon>Streptophyta</taxon>
        <taxon>Embryophyta</taxon>
        <taxon>Tracheophyta</taxon>
        <taxon>Spermatophyta</taxon>
        <taxon>Magnoliopsida</taxon>
        <taxon>eudicotyledons</taxon>
        <taxon>Gunneridae</taxon>
        <taxon>Pentapetalae</taxon>
        <taxon>rosids</taxon>
        <taxon>fabids</taxon>
        <taxon>Rosales</taxon>
        <taxon>Rosaceae</taxon>
        <taxon>Rosoideae</taxon>
        <taxon>Rosoideae incertae sedis</taxon>
        <taxon>Rosa</taxon>
    </lineage>
</organism>
<feature type="transmembrane region" description="Helical" evidence="3">
    <location>
        <begin position="576"/>
        <end position="592"/>
    </location>
</feature>
<dbReference type="PANTHER" id="PTHR34562">
    <property type="entry name" value="WPP DOMAIN-INTERACTING PROTEIN 2"/>
    <property type="match status" value="1"/>
</dbReference>
<dbReference type="Gramene" id="PRQ34938">
    <property type="protein sequence ID" value="PRQ34938"/>
    <property type="gene ID" value="RchiOBHm_Chr5g0074601"/>
</dbReference>
<gene>
    <name evidence="4" type="ORF">RchiOBHm_Chr5g0074601</name>
</gene>
<dbReference type="OrthoDB" id="680851at2759"/>
<protein>
    <submittedName>
        <fullName evidence="4">Uncharacterized protein</fullName>
    </submittedName>
</protein>
<dbReference type="PANTHER" id="PTHR34562:SF8">
    <property type="entry name" value="WPP DOMAIN-INTERACTING PROTEIN 1"/>
    <property type="match status" value="1"/>
</dbReference>
<feature type="region of interest" description="Disordered" evidence="2">
    <location>
        <begin position="1"/>
        <end position="304"/>
    </location>
</feature>
<comment type="caution">
    <text evidence="4">The sequence shown here is derived from an EMBL/GenBank/DDBJ whole genome shotgun (WGS) entry which is preliminary data.</text>
</comment>
<evidence type="ECO:0000256" key="2">
    <source>
        <dbReference type="SAM" id="MobiDB-lite"/>
    </source>
</evidence>
<keyword evidence="3" id="KW-0472">Membrane</keyword>
<feature type="region of interest" description="Disordered" evidence="2">
    <location>
        <begin position="369"/>
        <end position="397"/>
    </location>
</feature>
<dbReference type="STRING" id="74649.A0A2P6QL82"/>
<feature type="compositionally biased region" description="Polar residues" evidence="2">
    <location>
        <begin position="258"/>
        <end position="282"/>
    </location>
</feature>
<name>A0A2P6QL82_ROSCH</name>
<accession>A0A2P6QL82</accession>
<dbReference type="OMA" id="DKHWLRS"/>
<dbReference type="Proteomes" id="UP000238479">
    <property type="component" value="Chromosome 5"/>
</dbReference>